<protein>
    <submittedName>
        <fullName evidence="1">Uncharacterized protein</fullName>
    </submittedName>
</protein>
<evidence type="ECO:0000313" key="1">
    <source>
        <dbReference type="EMBL" id="BBD09102.1"/>
    </source>
</evidence>
<gene>
    <name evidence="1" type="ORF">DFE_2376</name>
</gene>
<dbReference type="KEGG" id="dfl:DFE_2376"/>
<evidence type="ECO:0000313" key="2">
    <source>
        <dbReference type="Proteomes" id="UP000269883"/>
    </source>
</evidence>
<organism evidence="1 2">
    <name type="scientific">Desulfovibrio ferrophilus</name>
    <dbReference type="NCBI Taxonomy" id="241368"/>
    <lineage>
        <taxon>Bacteria</taxon>
        <taxon>Pseudomonadati</taxon>
        <taxon>Thermodesulfobacteriota</taxon>
        <taxon>Desulfovibrionia</taxon>
        <taxon>Desulfovibrionales</taxon>
        <taxon>Desulfovibrionaceae</taxon>
        <taxon>Desulfovibrio</taxon>
    </lineage>
</organism>
<reference evidence="1 2" key="1">
    <citation type="journal article" date="2018" name="Sci. Adv.">
        <title>Multi-heme cytochromes provide a pathway for survival in energy-limited environments.</title>
        <authorList>
            <person name="Deng X."/>
            <person name="Dohmae N."/>
            <person name="Nealson K.H."/>
            <person name="Hashimoto K."/>
            <person name="Okamoto A."/>
        </authorList>
    </citation>
    <scope>NUCLEOTIDE SEQUENCE [LARGE SCALE GENOMIC DNA]</scope>
    <source>
        <strain evidence="1 2">IS5</strain>
    </source>
</reference>
<dbReference type="EMBL" id="AP017378">
    <property type="protein sequence ID" value="BBD09102.1"/>
    <property type="molecule type" value="Genomic_DNA"/>
</dbReference>
<keyword evidence="2" id="KW-1185">Reference proteome</keyword>
<sequence length="64" mass="7334">MNNRKIKSFEKTKEACNSSAYSTNDACKIVSFENFRKDKAASQQADFQEQVINRAAETARNRGW</sequence>
<proteinExistence type="predicted"/>
<dbReference type="Proteomes" id="UP000269883">
    <property type="component" value="Chromosome"/>
</dbReference>
<accession>A0A2Z6B0S3</accession>
<name>A0A2Z6B0S3_9BACT</name>
<dbReference type="AlphaFoldDB" id="A0A2Z6B0S3"/>